<organism evidence="1 2">
    <name type="scientific">Leucobacter luti</name>
    <dbReference type="NCBI Taxonomy" id="340320"/>
    <lineage>
        <taxon>Bacteria</taxon>
        <taxon>Bacillati</taxon>
        <taxon>Actinomycetota</taxon>
        <taxon>Actinomycetes</taxon>
        <taxon>Micrococcales</taxon>
        <taxon>Microbacteriaceae</taxon>
        <taxon>Leucobacter</taxon>
    </lineage>
</organism>
<gene>
    <name evidence="1" type="ORF">EDF62_2640</name>
</gene>
<protein>
    <recommendedName>
        <fullName evidence="3">Membrane-bound lytic murein transglycosylase B</fullName>
    </recommendedName>
</protein>
<dbReference type="Gene3D" id="1.10.530.10">
    <property type="match status" value="1"/>
</dbReference>
<dbReference type="AlphaFoldDB" id="A0A4R6RVM2"/>
<dbReference type="Proteomes" id="UP000295601">
    <property type="component" value="Unassembled WGS sequence"/>
</dbReference>
<dbReference type="SUPFAM" id="SSF53955">
    <property type="entry name" value="Lysozyme-like"/>
    <property type="match status" value="1"/>
</dbReference>
<evidence type="ECO:0000313" key="1">
    <source>
        <dbReference type="EMBL" id="TDP90983.1"/>
    </source>
</evidence>
<dbReference type="InterPro" id="IPR023346">
    <property type="entry name" value="Lysozyme-like_dom_sf"/>
</dbReference>
<evidence type="ECO:0000313" key="2">
    <source>
        <dbReference type="Proteomes" id="UP000295601"/>
    </source>
</evidence>
<dbReference type="InterPro" id="IPR043426">
    <property type="entry name" value="MltB-like"/>
</dbReference>
<accession>A0A4R6RVM2</accession>
<dbReference type="RefSeq" id="WP_243736104.1">
    <property type="nucleotide sequence ID" value="NZ_SNYA01000006.1"/>
</dbReference>
<name>A0A4R6RVM2_9MICO</name>
<dbReference type="PANTHER" id="PTHR30163">
    <property type="entry name" value="MEMBRANE-BOUND LYTIC MUREIN TRANSGLYCOSYLASE B"/>
    <property type="match status" value="1"/>
</dbReference>
<evidence type="ECO:0008006" key="3">
    <source>
        <dbReference type="Google" id="ProtNLM"/>
    </source>
</evidence>
<dbReference type="EMBL" id="SNYA01000006">
    <property type="protein sequence ID" value="TDP90983.1"/>
    <property type="molecule type" value="Genomic_DNA"/>
</dbReference>
<dbReference type="PANTHER" id="PTHR30163:SF8">
    <property type="entry name" value="LYTIC MUREIN TRANSGLYCOSYLASE"/>
    <property type="match status" value="1"/>
</dbReference>
<comment type="caution">
    <text evidence="1">The sequence shown here is derived from an EMBL/GenBank/DDBJ whole genome shotgun (WGS) entry which is preliminary data.</text>
</comment>
<dbReference type="GO" id="GO:0009253">
    <property type="term" value="P:peptidoglycan catabolic process"/>
    <property type="evidence" value="ECO:0007669"/>
    <property type="project" value="TreeGrafter"/>
</dbReference>
<sequence length="259" mass="25944">MKWRRAAIIGIGVLGLGCGAIGAALSLGLFEPPGSGAAAALSAKDSAARPVDDTPAERVAPAAANSAPRADPVWIAATATATGIPERALTAYAQAALLGEEEAPGCGIGWNTIAAIGLVESAHGTINGAKLGANGRAVPEIVGPALDGTVYDAIPDTDRGVLDGDPMWDRAVGPLQFLPQTWSDYGKDATGDGTADPHQIDDAAWGTATMLCAVGGDLTIPENWIAAVDAYNPNIAYNNDVADAADAYAAAASSSAAAR</sequence>
<reference evidence="1 2" key="1">
    <citation type="submission" date="2019-03" db="EMBL/GenBank/DDBJ databases">
        <title>Genomic analyses of the natural microbiome of Caenorhabditis elegans.</title>
        <authorList>
            <person name="Samuel B."/>
        </authorList>
    </citation>
    <scope>NUCLEOTIDE SEQUENCE [LARGE SCALE GENOMIC DNA]</scope>
    <source>
        <strain evidence="1 2">JUb18</strain>
    </source>
</reference>
<dbReference type="GO" id="GO:0008933">
    <property type="term" value="F:peptidoglycan lytic transglycosylase activity"/>
    <property type="evidence" value="ECO:0007669"/>
    <property type="project" value="TreeGrafter"/>
</dbReference>
<dbReference type="PROSITE" id="PS51257">
    <property type="entry name" value="PROKAR_LIPOPROTEIN"/>
    <property type="match status" value="1"/>
</dbReference>
<proteinExistence type="predicted"/>
<keyword evidence="2" id="KW-1185">Reference proteome</keyword>